<accession>A0ACC0C8Y8</accession>
<sequence>MESSSGSSLRQPPVTKKKQKTAINALNQDILSMIFAFLDLVQLIRCSAVCKSWSTVIDKLKLLKIQYNRQQQADSLSPAESSSSSRRPINIYLEQFAFEWHRSSLQRGPVNVFQWKGHSFGINQCRMKMGLILTGVGDKVMRLWSVESYRCLDEYSLPDRAALIDFDFDEGKVVGLAGTRICIWTRSGTRNVFSSRDGMFTKGLCMRYVDPEAVVGCEDGKIRVFDMYSRKCSQIIKMHHGPITCLSFSEDQLLISGSSSGSISLSDLASDQQVTTLKSTGSAGIKTLCLNSRSHILFAGSTDGHASCWDLRTLRRLWERRVSPNVLYSMNHLKNDTSTLVVGGLDGVLRALDQDTGEVLSMYIMDEPSSSSNNSKDRHNVIEKKKVRRLAEDERIDALPVASRPSITCLAVGMQKVVTTHAEKYIRVWRFSNS</sequence>
<keyword evidence="2" id="KW-1185">Reference proteome</keyword>
<reference evidence="2" key="1">
    <citation type="journal article" date="2023" name="Nat. Plants">
        <title>Single-cell RNA sequencing provides a high-resolution roadmap for understanding the multicellular compartmentation of specialized metabolism.</title>
        <authorList>
            <person name="Sun S."/>
            <person name="Shen X."/>
            <person name="Li Y."/>
            <person name="Li Y."/>
            <person name="Wang S."/>
            <person name="Li R."/>
            <person name="Zhang H."/>
            <person name="Shen G."/>
            <person name="Guo B."/>
            <person name="Wei J."/>
            <person name="Xu J."/>
            <person name="St-Pierre B."/>
            <person name="Chen S."/>
            <person name="Sun C."/>
        </authorList>
    </citation>
    <scope>NUCLEOTIDE SEQUENCE [LARGE SCALE GENOMIC DNA]</scope>
</reference>
<proteinExistence type="predicted"/>
<comment type="caution">
    <text evidence="1">The sequence shown here is derived from an EMBL/GenBank/DDBJ whole genome shotgun (WGS) entry which is preliminary data.</text>
</comment>
<organism evidence="1 2">
    <name type="scientific">Catharanthus roseus</name>
    <name type="common">Madagascar periwinkle</name>
    <name type="synonym">Vinca rosea</name>
    <dbReference type="NCBI Taxonomy" id="4058"/>
    <lineage>
        <taxon>Eukaryota</taxon>
        <taxon>Viridiplantae</taxon>
        <taxon>Streptophyta</taxon>
        <taxon>Embryophyta</taxon>
        <taxon>Tracheophyta</taxon>
        <taxon>Spermatophyta</taxon>
        <taxon>Magnoliopsida</taxon>
        <taxon>eudicotyledons</taxon>
        <taxon>Gunneridae</taxon>
        <taxon>Pentapetalae</taxon>
        <taxon>asterids</taxon>
        <taxon>lamiids</taxon>
        <taxon>Gentianales</taxon>
        <taxon>Apocynaceae</taxon>
        <taxon>Rauvolfioideae</taxon>
        <taxon>Vinceae</taxon>
        <taxon>Catharanthinae</taxon>
        <taxon>Catharanthus</taxon>
    </lineage>
</organism>
<dbReference type="Proteomes" id="UP001060085">
    <property type="component" value="Linkage Group LG01"/>
</dbReference>
<evidence type="ECO:0000313" key="2">
    <source>
        <dbReference type="Proteomes" id="UP001060085"/>
    </source>
</evidence>
<protein>
    <submittedName>
        <fullName evidence="1">Uncharacterized protein</fullName>
    </submittedName>
</protein>
<name>A0ACC0C8Y8_CATRO</name>
<evidence type="ECO:0000313" key="1">
    <source>
        <dbReference type="EMBL" id="KAI5681412.1"/>
    </source>
</evidence>
<dbReference type="EMBL" id="CM044701">
    <property type="protein sequence ID" value="KAI5681412.1"/>
    <property type="molecule type" value="Genomic_DNA"/>
</dbReference>
<gene>
    <name evidence="1" type="ORF">M9H77_02640</name>
</gene>